<comment type="caution">
    <text evidence="2">The sequence shown here is derived from an EMBL/GenBank/DDBJ whole genome shotgun (WGS) entry which is preliminary data.</text>
</comment>
<name>A0A841K1E1_9BACT</name>
<protein>
    <submittedName>
        <fullName evidence="2">Putative membrane protein YphA (DoxX/SURF4 family)</fullName>
    </submittedName>
</protein>
<dbReference type="EMBL" id="JACHEK010000007">
    <property type="protein sequence ID" value="MBB6145769.1"/>
    <property type="molecule type" value="Genomic_DNA"/>
</dbReference>
<keyword evidence="1" id="KW-0812">Transmembrane</keyword>
<keyword evidence="1" id="KW-0472">Membrane</keyword>
<organism evidence="2 3">
    <name type="scientific">Silvibacterium bohemicum</name>
    <dbReference type="NCBI Taxonomy" id="1577686"/>
    <lineage>
        <taxon>Bacteria</taxon>
        <taxon>Pseudomonadati</taxon>
        <taxon>Acidobacteriota</taxon>
        <taxon>Terriglobia</taxon>
        <taxon>Terriglobales</taxon>
        <taxon>Acidobacteriaceae</taxon>
        <taxon>Silvibacterium</taxon>
    </lineage>
</organism>
<evidence type="ECO:0000256" key="1">
    <source>
        <dbReference type="SAM" id="Phobius"/>
    </source>
</evidence>
<keyword evidence="3" id="KW-1185">Reference proteome</keyword>
<dbReference type="RefSeq" id="WP_050060800.1">
    <property type="nucleotide sequence ID" value="NZ_JACHEK010000007.1"/>
</dbReference>
<feature type="transmembrane region" description="Helical" evidence="1">
    <location>
        <begin position="42"/>
        <end position="62"/>
    </location>
</feature>
<accession>A0A841K1E1</accession>
<dbReference type="Proteomes" id="UP000538666">
    <property type="component" value="Unassembled WGS sequence"/>
</dbReference>
<keyword evidence="1" id="KW-1133">Transmembrane helix</keyword>
<dbReference type="AlphaFoldDB" id="A0A841K1E1"/>
<evidence type="ECO:0000313" key="3">
    <source>
        <dbReference type="Proteomes" id="UP000538666"/>
    </source>
</evidence>
<gene>
    <name evidence="2" type="ORF">HNQ77_003730</name>
</gene>
<sequence>MGLGLLIGILTPLAGGAAACGYLAMAASDFLSDGMSDDWKLYAFLNLSIMSIALVLLGPGAVSLDAHLFGRREIIIPEGRRAPRQ</sequence>
<proteinExistence type="predicted"/>
<reference evidence="2 3" key="1">
    <citation type="submission" date="2020-08" db="EMBL/GenBank/DDBJ databases">
        <title>Genomic Encyclopedia of Type Strains, Phase IV (KMG-IV): sequencing the most valuable type-strain genomes for metagenomic binning, comparative biology and taxonomic classification.</title>
        <authorList>
            <person name="Goeker M."/>
        </authorList>
    </citation>
    <scope>NUCLEOTIDE SEQUENCE [LARGE SCALE GENOMIC DNA]</scope>
    <source>
        <strain evidence="2 3">DSM 103733</strain>
    </source>
</reference>
<evidence type="ECO:0000313" key="2">
    <source>
        <dbReference type="EMBL" id="MBB6145769.1"/>
    </source>
</evidence>